<dbReference type="EMBL" id="JAUJFL010000003">
    <property type="protein sequence ID" value="KAK2607772.1"/>
    <property type="molecule type" value="Genomic_DNA"/>
</dbReference>
<comment type="subcellular location">
    <subcellularLocation>
        <location evidence="1">Membrane</location>
        <topology evidence="1">Multi-pass membrane protein</topology>
    </subcellularLocation>
</comment>
<feature type="region of interest" description="Disordered" evidence="5">
    <location>
        <begin position="1"/>
        <end position="50"/>
    </location>
</feature>
<comment type="caution">
    <text evidence="7">The sequence shown here is derived from an EMBL/GenBank/DDBJ whole genome shotgun (WGS) entry which is preliminary data.</text>
</comment>
<keyword evidence="3 6" id="KW-1133">Transmembrane helix</keyword>
<feature type="transmembrane region" description="Helical" evidence="6">
    <location>
        <begin position="483"/>
        <end position="502"/>
    </location>
</feature>
<feature type="region of interest" description="Disordered" evidence="5">
    <location>
        <begin position="583"/>
        <end position="636"/>
    </location>
</feature>
<evidence type="ECO:0000256" key="4">
    <source>
        <dbReference type="ARBA" id="ARBA00023136"/>
    </source>
</evidence>
<accession>A0AAD9SGZ7</accession>
<evidence type="ECO:0000256" key="6">
    <source>
        <dbReference type="SAM" id="Phobius"/>
    </source>
</evidence>
<keyword evidence="2 6" id="KW-0812">Transmembrane</keyword>
<sequence length="664" mass="73091">MSSTPSSVRSDTRGTRPPGPSLRTRKPERPTEPEAVKSTKLKPGSPTPPCCVLTTRGGDIRERRFLSTADELRAEIAGLANHGAPATTTTAGAFVTASSQQARRVESTARPLITLHGLPTPFLSILLDSPLDIDPAFVEAHAVGRSYRPLGARRRRGDGAARYAHWDYPELVTGHWKALACRKGFQGSNDSLASTKYPEDSVDLARELVVRPVSDTDKKLAAVFCRASLWMSKDVDVLFLDKPCWGEKGPLRKARRVGKVKRIYAPSNQERLTDRETKSGSLAMSLGMGQEIPSLESTVQDSLANVNKDGGVFQFLEETAHEHWLELFEVLTPRQKVVILEETSLEWRIMQALERNFDMAKSITRRQNGREVAESIGIRPDDWEGLIQRLRTRIEMLATIPPSASHGKSGTTVKEAMIHEENIAYVPRHRTAAADTPSSSGSDENQRSLDRVTYLGGILLPFSVVSGVLSMNEDFEPGQPLFWVFWVATIPLTLFTVLVIYADKLRQVEVWAEVSDTSGSVSGDAESIGEKMEEIEKGKKRPTSVSSTLKYNRHQQPGTVTYSAGGDVVIDLGSPTAEIQQISVEPPEPYEEDQRTDDDQDEGGSSSDEDTAEEVLPPSTHAVHGHRRAWKKQQLGWGGAAMCMLRGMKPLRVSDGIPGAPREE</sequence>
<evidence type="ECO:0000256" key="1">
    <source>
        <dbReference type="ARBA" id="ARBA00004141"/>
    </source>
</evidence>
<feature type="region of interest" description="Disordered" evidence="5">
    <location>
        <begin position="518"/>
        <end position="567"/>
    </location>
</feature>
<feature type="compositionally biased region" description="Acidic residues" evidence="5">
    <location>
        <begin position="588"/>
        <end position="613"/>
    </location>
</feature>
<proteinExistence type="predicted"/>
<evidence type="ECO:0000313" key="7">
    <source>
        <dbReference type="EMBL" id="KAK2607772.1"/>
    </source>
</evidence>
<name>A0AAD9SGZ7_PHOAM</name>
<feature type="compositionally biased region" description="Basic and acidic residues" evidence="5">
    <location>
        <begin position="528"/>
        <end position="537"/>
    </location>
</feature>
<feature type="compositionally biased region" description="Polar residues" evidence="5">
    <location>
        <begin position="543"/>
        <end position="562"/>
    </location>
</feature>
<keyword evidence="4 6" id="KW-0472">Membrane</keyword>
<reference evidence="7" key="1">
    <citation type="submission" date="2023-06" db="EMBL/GenBank/DDBJ databases">
        <authorList>
            <person name="Noh H."/>
        </authorList>
    </citation>
    <scope>NUCLEOTIDE SEQUENCE</scope>
    <source>
        <strain evidence="7">DUCC20226</strain>
    </source>
</reference>
<dbReference type="Proteomes" id="UP001265746">
    <property type="component" value="Unassembled WGS sequence"/>
</dbReference>
<dbReference type="InterPro" id="IPR045863">
    <property type="entry name" value="CorA_TM1_TM2"/>
</dbReference>
<dbReference type="GO" id="GO:0016020">
    <property type="term" value="C:membrane"/>
    <property type="evidence" value="ECO:0007669"/>
    <property type="project" value="UniProtKB-SubCell"/>
</dbReference>
<evidence type="ECO:0000256" key="2">
    <source>
        <dbReference type="ARBA" id="ARBA00022692"/>
    </source>
</evidence>
<protein>
    <submittedName>
        <fullName evidence="7">Uncharacterized protein</fullName>
    </submittedName>
</protein>
<gene>
    <name evidence="7" type="ORF">N8I77_006424</name>
</gene>
<feature type="compositionally biased region" description="Basic and acidic residues" evidence="5">
    <location>
        <begin position="25"/>
        <end position="37"/>
    </location>
</feature>
<keyword evidence="8" id="KW-1185">Reference proteome</keyword>
<evidence type="ECO:0000256" key="5">
    <source>
        <dbReference type="SAM" id="MobiDB-lite"/>
    </source>
</evidence>
<evidence type="ECO:0000256" key="3">
    <source>
        <dbReference type="ARBA" id="ARBA00022989"/>
    </source>
</evidence>
<organism evidence="7 8">
    <name type="scientific">Phomopsis amygdali</name>
    <name type="common">Fusicoccum amygdali</name>
    <dbReference type="NCBI Taxonomy" id="1214568"/>
    <lineage>
        <taxon>Eukaryota</taxon>
        <taxon>Fungi</taxon>
        <taxon>Dikarya</taxon>
        <taxon>Ascomycota</taxon>
        <taxon>Pezizomycotina</taxon>
        <taxon>Sordariomycetes</taxon>
        <taxon>Sordariomycetidae</taxon>
        <taxon>Diaporthales</taxon>
        <taxon>Diaporthaceae</taxon>
        <taxon>Diaporthe</taxon>
    </lineage>
</organism>
<evidence type="ECO:0000313" key="8">
    <source>
        <dbReference type="Proteomes" id="UP001265746"/>
    </source>
</evidence>
<dbReference type="AlphaFoldDB" id="A0AAD9SGZ7"/>
<dbReference type="SUPFAM" id="SSF144083">
    <property type="entry name" value="Magnesium transport protein CorA, transmembrane region"/>
    <property type="match status" value="1"/>
</dbReference>
<dbReference type="Gene3D" id="1.20.58.340">
    <property type="entry name" value="Magnesium transport protein CorA, transmembrane region"/>
    <property type="match status" value="1"/>
</dbReference>